<evidence type="ECO:0000313" key="2">
    <source>
        <dbReference type="EMBL" id="KAG5172259.1"/>
    </source>
</evidence>
<organism evidence="2">
    <name type="scientific">Psilocybe cubensis</name>
    <name type="common">Psychedelic mushroom</name>
    <name type="synonym">Stropharia cubensis</name>
    <dbReference type="NCBI Taxonomy" id="181762"/>
    <lineage>
        <taxon>Eukaryota</taxon>
        <taxon>Fungi</taxon>
        <taxon>Dikarya</taxon>
        <taxon>Basidiomycota</taxon>
        <taxon>Agaricomycotina</taxon>
        <taxon>Agaricomycetes</taxon>
        <taxon>Agaricomycetidae</taxon>
        <taxon>Agaricales</taxon>
        <taxon>Agaricineae</taxon>
        <taxon>Strophariaceae</taxon>
        <taxon>Psilocybe</taxon>
    </lineage>
</organism>
<accession>A0A8H7Y7C0</accession>
<dbReference type="OrthoDB" id="3039479at2759"/>
<dbReference type="AlphaFoldDB" id="A0A8H7Y7C0"/>
<sequence>MACRHLHDYSGQSCHLQGVCDACPRLLVVDKQIEVLQNTITRLVKLRTEVKRRINYNHDSLLGRLPVEIISMIFVFCASGPLPSRTQVTTVLKPANAPMRPVMLEPGLLLGSVCRYWRHISIKTPQLWTRVAIDLSRDIGKLNLIEGWLRRSGGLPLNIILKSRYTSLPPELEPLLSLLRSQATRLATLTLSMPPNAMRDIFIRLPAPTRLHFLHIIVKDVGESPLAPIVLEHALAPTFMKVEKYCPPQTFVRWDNLRCVELESIQMDALVHIFAHGTRLDVVRAYKIKERGSTYPLPSSPIVHSGIRSLSTEACRAEDNFLQYIRLPGLASLTYDVKLDARDLQRAHNLLVNFLRHSASSLNHFRINYKVDVNYEAFPDWKDQWKALPQLTALEIDITTGEGEEDVLYLEEEMSDFIDAFFRELAYDREPVVLPNLQCLIIKTNMFAQENWILFANIIPPGEPASSSESNPIDVSTLSLDHGTMTLPVHGSKRPLKRIIVQMRVTYQSLEDYMPESLWLRFMDLQKKGLTLIVEGPDGVDLLARMAEFYDFKDVDNPYDESETSSDDSDETGTDGSHITDSEGGAEGPQDTDSDAENPLQDVDAE</sequence>
<evidence type="ECO:0008006" key="3">
    <source>
        <dbReference type="Google" id="ProtNLM"/>
    </source>
</evidence>
<feature type="region of interest" description="Disordered" evidence="1">
    <location>
        <begin position="555"/>
        <end position="606"/>
    </location>
</feature>
<gene>
    <name evidence="2" type="ORF">JR316_001756</name>
</gene>
<dbReference type="EMBL" id="JAFIQS010000002">
    <property type="protein sequence ID" value="KAG5172259.1"/>
    <property type="molecule type" value="Genomic_DNA"/>
</dbReference>
<comment type="caution">
    <text evidence="2">The sequence shown here is derived from an EMBL/GenBank/DDBJ whole genome shotgun (WGS) entry which is preliminary data.</text>
</comment>
<name>A0A8H7Y7C0_PSICU</name>
<protein>
    <recommendedName>
        <fullName evidence="3">F-box domain-containing protein</fullName>
    </recommendedName>
</protein>
<feature type="compositionally biased region" description="Acidic residues" evidence="1">
    <location>
        <begin position="557"/>
        <end position="573"/>
    </location>
</feature>
<evidence type="ECO:0000256" key="1">
    <source>
        <dbReference type="SAM" id="MobiDB-lite"/>
    </source>
</evidence>
<proteinExistence type="predicted"/>
<reference evidence="2" key="1">
    <citation type="submission" date="2021-02" db="EMBL/GenBank/DDBJ databases">
        <title>Psilocybe cubensis genome.</title>
        <authorList>
            <person name="Mckernan K.J."/>
            <person name="Crawford S."/>
            <person name="Trippe A."/>
            <person name="Kane L.T."/>
            <person name="Mclaughlin S."/>
        </authorList>
    </citation>
    <scope>NUCLEOTIDE SEQUENCE [LARGE SCALE GENOMIC DNA]</scope>
    <source>
        <strain evidence="2">MGC-MH-2018</strain>
    </source>
</reference>